<dbReference type="KEGG" id="dfl:DFE_0282"/>
<keyword evidence="6 7" id="KW-0472">Membrane</keyword>
<feature type="transmembrane region" description="Helical" evidence="7">
    <location>
        <begin position="135"/>
        <end position="156"/>
    </location>
</feature>
<feature type="transmembrane region" description="Helical" evidence="7">
    <location>
        <begin position="415"/>
        <end position="437"/>
    </location>
</feature>
<feature type="transmembrane region" description="Helical" evidence="7">
    <location>
        <begin position="58"/>
        <end position="84"/>
    </location>
</feature>
<dbReference type="PANTHER" id="PTHR43549:SF3">
    <property type="entry name" value="MULTIDRUG RESISTANCE PROTEIN YPNP-RELATED"/>
    <property type="match status" value="1"/>
</dbReference>
<evidence type="ECO:0000256" key="1">
    <source>
        <dbReference type="ARBA" id="ARBA00004651"/>
    </source>
</evidence>
<keyword evidence="9" id="KW-1185">Reference proteome</keyword>
<dbReference type="GO" id="GO:0015297">
    <property type="term" value="F:antiporter activity"/>
    <property type="evidence" value="ECO:0007669"/>
    <property type="project" value="InterPro"/>
</dbReference>
<dbReference type="InterPro" id="IPR048279">
    <property type="entry name" value="MdtK-like"/>
</dbReference>
<feature type="transmembrane region" description="Helical" evidence="7">
    <location>
        <begin position="168"/>
        <end position="185"/>
    </location>
</feature>
<evidence type="ECO:0000256" key="6">
    <source>
        <dbReference type="ARBA" id="ARBA00023136"/>
    </source>
</evidence>
<feature type="transmembrane region" description="Helical" evidence="7">
    <location>
        <begin position="321"/>
        <end position="340"/>
    </location>
</feature>
<dbReference type="PIRSF" id="PIRSF006603">
    <property type="entry name" value="DinF"/>
    <property type="match status" value="1"/>
</dbReference>
<evidence type="ECO:0000313" key="8">
    <source>
        <dbReference type="EMBL" id="BBD07008.1"/>
    </source>
</evidence>
<feature type="transmembrane region" description="Helical" evidence="7">
    <location>
        <begin position="286"/>
        <end position="309"/>
    </location>
</feature>
<comment type="subcellular location">
    <subcellularLocation>
        <location evidence="1">Cell membrane</location>
        <topology evidence="1">Multi-pass membrane protein</topology>
    </subcellularLocation>
</comment>
<dbReference type="InterPro" id="IPR052031">
    <property type="entry name" value="Membrane_Transporter-Flippase"/>
</dbReference>
<feature type="transmembrane region" description="Helical" evidence="7">
    <location>
        <begin position="96"/>
        <end position="115"/>
    </location>
</feature>
<keyword evidence="3" id="KW-1003">Cell membrane</keyword>
<proteinExistence type="predicted"/>
<dbReference type="RefSeq" id="WP_126375840.1">
    <property type="nucleotide sequence ID" value="NZ_AP017378.1"/>
</dbReference>
<dbReference type="EMBL" id="AP017378">
    <property type="protein sequence ID" value="BBD07008.1"/>
    <property type="molecule type" value="Genomic_DNA"/>
</dbReference>
<keyword evidence="5 7" id="KW-1133">Transmembrane helix</keyword>
<dbReference type="NCBIfam" id="TIGR00797">
    <property type="entry name" value="matE"/>
    <property type="match status" value="1"/>
</dbReference>
<evidence type="ECO:0000256" key="4">
    <source>
        <dbReference type="ARBA" id="ARBA00022692"/>
    </source>
</evidence>
<organism evidence="8 9">
    <name type="scientific">Desulfovibrio ferrophilus</name>
    <dbReference type="NCBI Taxonomy" id="241368"/>
    <lineage>
        <taxon>Bacteria</taxon>
        <taxon>Pseudomonadati</taxon>
        <taxon>Thermodesulfobacteriota</taxon>
        <taxon>Desulfovibrionia</taxon>
        <taxon>Desulfovibrionales</taxon>
        <taxon>Desulfovibrionaceae</taxon>
        <taxon>Desulfovibrio</taxon>
    </lineage>
</organism>
<accession>A0A2Z6AUW3</accession>
<evidence type="ECO:0000313" key="9">
    <source>
        <dbReference type="Proteomes" id="UP000269883"/>
    </source>
</evidence>
<evidence type="ECO:0000256" key="2">
    <source>
        <dbReference type="ARBA" id="ARBA00022448"/>
    </source>
</evidence>
<keyword evidence="2" id="KW-0813">Transport</keyword>
<gene>
    <name evidence="8" type="ORF">DFE_0282</name>
</gene>
<feature type="transmembrane region" description="Helical" evidence="7">
    <location>
        <begin position="246"/>
        <end position="266"/>
    </location>
</feature>
<dbReference type="OrthoDB" id="9805232at2"/>
<dbReference type="Pfam" id="PF01554">
    <property type="entry name" value="MatE"/>
    <property type="match status" value="2"/>
</dbReference>
<dbReference type="GO" id="GO:0005886">
    <property type="term" value="C:plasma membrane"/>
    <property type="evidence" value="ECO:0007669"/>
    <property type="project" value="UniProtKB-SubCell"/>
</dbReference>
<protein>
    <submittedName>
        <fullName evidence="8">MATE efflux family protein</fullName>
    </submittedName>
</protein>
<keyword evidence="4 7" id="KW-0812">Transmembrane</keyword>
<feature type="transmembrane region" description="Helical" evidence="7">
    <location>
        <begin position="191"/>
        <end position="213"/>
    </location>
</feature>
<dbReference type="CDD" id="cd13145">
    <property type="entry name" value="MATE_like_5"/>
    <property type="match status" value="1"/>
</dbReference>
<evidence type="ECO:0000256" key="7">
    <source>
        <dbReference type="SAM" id="Phobius"/>
    </source>
</evidence>
<dbReference type="GO" id="GO:0042910">
    <property type="term" value="F:xenobiotic transmembrane transporter activity"/>
    <property type="evidence" value="ECO:0007669"/>
    <property type="project" value="InterPro"/>
</dbReference>
<name>A0A2Z6AUW3_9BACT</name>
<dbReference type="InterPro" id="IPR002528">
    <property type="entry name" value="MATE_fam"/>
</dbReference>
<evidence type="ECO:0000256" key="3">
    <source>
        <dbReference type="ARBA" id="ARBA00022475"/>
    </source>
</evidence>
<reference evidence="8 9" key="1">
    <citation type="journal article" date="2018" name="Sci. Adv.">
        <title>Multi-heme cytochromes provide a pathway for survival in energy-limited environments.</title>
        <authorList>
            <person name="Deng X."/>
            <person name="Dohmae N."/>
            <person name="Nealson K.H."/>
            <person name="Hashimoto K."/>
            <person name="Okamoto A."/>
        </authorList>
    </citation>
    <scope>NUCLEOTIDE SEQUENCE [LARGE SCALE GENOMIC DNA]</scope>
    <source>
        <strain evidence="8 9">IS5</strain>
    </source>
</reference>
<feature type="transmembrane region" description="Helical" evidence="7">
    <location>
        <begin position="388"/>
        <end position="409"/>
    </location>
</feature>
<dbReference type="PANTHER" id="PTHR43549">
    <property type="entry name" value="MULTIDRUG RESISTANCE PROTEIN YPNP-RELATED"/>
    <property type="match status" value="1"/>
</dbReference>
<dbReference type="AlphaFoldDB" id="A0A2Z6AUW3"/>
<sequence length="450" mass="48619">MNIDNSLTSCAIPECIRKIAIPASVGFFFHTMFNVVDTYYAGLIGTTAQAALSLAFPVFFVVISVGSGLQVGSTALIGAALGSGDRQQAGEYARQGLIFGLLTTILLTLIGLFGARPLFGLLGAQDEYLEACLQYMLPIFGLSIFPILIYVFNAVLQAQGDTKSFRNMLMASSAANIGLDPWFIYGGFGLPAMGITGIAAATILCQAVGALYLGTKAYRTGVYSVPDSGGWFPKARPFADIARQSLPAGFNYVTIGLGIFIITYFVSRFGQTTVAAYGVATRVEQIVLMPTIGLNIATLTLTAQNLGANKLERVHEILRKALIYGAWMMLPGGIIVFLTAAPLMQAFTADPQVQAEGIHFLRIMAFLLYAYVVLFVSVAMLQGLKRPMFALWMGLWRQLIAPVTLFWMLTGVMDFGVAAIWWSIVAINSTAAVYSWAYARRVLTRLETSA</sequence>
<feature type="transmembrane region" description="Helical" evidence="7">
    <location>
        <begin position="360"/>
        <end position="381"/>
    </location>
</feature>
<evidence type="ECO:0000256" key="5">
    <source>
        <dbReference type="ARBA" id="ARBA00022989"/>
    </source>
</evidence>
<dbReference type="Proteomes" id="UP000269883">
    <property type="component" value="Chromosome"/>
</dbReference>